<dbReference type="InterPro" id="IPR000719">
    <property type="entry name" value="Prot_kinase_dom"/>
</dbReference>
<dbReference type="EMBL" id="NKXS01004740">
    <property type="protein sequence ID" value="PIN05521.1"/>
    <property type="molecule type" value="Genomic_DNA"/>
</dbReference>
<dbReference type="InterPro" id="IPR001480">
    <property type="entry name" value="Bulb-type_lectin_dom"/>
</dbReference>
<keyword evidence="3" id="KW-0472">Membrane</keyword>
<feature type="chain" id="PRO_5013587310" evidence="4">
    <location>
        <begin position="27"/>
        <end position="476"/>
    </location>
</feature>
<keyword evidence="7" id="KW-0418">Kinase</keyword>
<dbReference type="Gene3D" id="3.30.200.20">
    <property type="entry name" value="Phosphorylase Kinase, domain 1"/>
    <property type="match status" value="1"/>
</dbReference>
<dbReference type="STRING" id="429701.A0A2G9GJQ2"/>
<evidence type="ECO:0000313" key="7">
    <source>
        <dbReference type="EMBL" id="PIN05521.1"/>
    </source>
</evidence>
<evidence type="ECO:0000313" key="8">
    <source>
        <dbReference type="Proteomes" id="UP000231279"/>
    </source>
</evidence>
<evidence type="ECO:0000256" key="3">
    <source>
        <dbReference type="SAM" id="Phobius"/>
    </source>
</evidence>
<dbReference type="AlphaFoldDB" id="A0A2G9GJQ2"/>
<sequence length="476" mass="54493">MQPQRSSRTTLVFFIFLHFLFSQVSSLDTLKQGDNLNLSSQLVSAKRIFTLGFYTLGKTHESYLAIWYTDSSYGPVWIGNRDKPIPNYKNPVLTISSKGQLVITQSGRESFELYAAESNKNLSLSATVEYREFCIEFKCFDHPTDTLLPRMKLGVNHITGQNWRLSSWFGKRNPASGAFTLEWDPIYWTSGELKNYYVELGNLRIKEFENFPRKVDVFNLNYNFSNVTSANEEYFTYSLIKDPTRTPEDRKPVDGSRDPSVFDVNYGLSVTDCREICWNDWECVAYFNDGTYGCTYWRGMKKRAMIILVVVSVIVVLISGIGLFVMRKVKQEGYTEDYELENGGAKSHDLRLFTYASIQSATRNFSSDFKPGQGSFGPGKLPEGQDIAVKSAQGLLQFKTQLILISKLQHVNLVRQLGFCIHGDDQMIIYYYMCNKSFDFSLQIIHRDLKPSNILLNENTTPKISNFALARMLSKT</sequence>
<dbReference type="GO" id="GO:0004674">
    <property type="term" value="F:protein serine/threonine kinase activity"/>
    <property type="evidence" value="ECO:0007669"/>
    <property type="project" value="UniProtKB-KW"/>
</dbReference>
<dbReference type="PROSITE" id="PS50011">
    <property type="entry name" value="PROTEIN_KINASE_DOM"/>
    <property type="match status" value="1"/>
</dbReference>
<keyword evidence="2" id="KW-0325">Glycoprotein</keyword>
<dbReference type="InterPro" id="IPR036426">
    <property type="entry name" value="Bulb-type_lectin_dom_sf"/>
</dbReference>
<dbReference type="PROSITE" id="PS50927">
    <property type="entry name" value="BULB_LECTIN"/>
    <property type="match status" value="1"/>
</dbReference>
<dbReference type="PANTHER" id="PTHR32444">
    <property type="entry name" value="BULB-TYPE LECTIN DOMAIN-CONTAINING PROTEIN"/>
    <property type="match status" value="1"/>
</dbReference>
<dbReference type="Proteomes" id="UP000231279">
    <property type="component" value="Unassembled WGS sequence"/>
</dbReference>
<dbReference type="OrthoDB" id="4062651at2759"/>
<dbReference type="GO" id="GO:0005524">
    <property type="term" value="F:ATP binding"/>
    <property type="evidence" value="ECO:0007669"/>
    <property type="project" value="InterPro"/>
</dbReference>
<gene>
    <name evidence="7" type="ORF">CDL12_21938</name>
</gene>
<evidence type="ECO:0000259" key="6">
    <source>
        <dbReference type="PROSITE" id="PS50927"/>
    </source>
</evidence>
<evidence type="ECO:0000256" key="2">
    <source>
        <dbReference type="ARBA" id="ARBA00023180"/>
    </source>
</evidence>
<keyword evidence="3" id="KW-1133">Transmembrane helix</keyword>
<keyword evidence="3" id="KW-0812">Transmembrane</keyword>
<dbReference type="EC" id="2.7.11.1" evidence="7"/>
<evidence type="ECO:0000256" key="4">
    <source>
        <dbReference type="SAM" id="SignalP"/>
    </source>
</evidence>
<protein>
    <submittedName>
        <fullName evidence="7">Non-specific serine/threonine protein kinase</fullName>
        <ecNumber evidence="7">2.7.11.1</ecNumber>
    </submittedName>
</protein>
<evidence type="ECO:0000256" key="1">
    <source>
        <dbReference type="ARBA" id="ARBA00022729"/>
    </source>
</evidence>
<dbReference type="Pfam" id="PF01453">
    <property type="entry name" value="B_lectin"/>
    <property type="match status" value="1"/>
</dbReference>
<comment type="caution">
    <text evidence="7">The sequence shown here is derived from an EMBL/GenBank/DDBJ whole genome shotgun (WGS) entry which is preliminary data.</text>
</comment>
<dbReference type="SUPFAM" id="SSF51110">
    <property type="entry name" value="alpha-D-mannose-specific plant lectins"/>
    <property type="match status" value="1"/>
</dbReference>
<feature type="transmembrane region" description="Helical" evidence="3">
    <location>
        <begin position="304"/>
        <end position="325"/>
    </location>
</feature>
<dbReference type="PROSITE" id="PS00108">
    <property type="entry name" value="PROTEIN_KINASE_ST"/>
    <property type="match status" value="1"/>
</dbReference>
<proteinExistence type="predicted"/>
<organism evidence="7 8">
    <name type="scientific">Handroanthus impetiginosus</name>
    <dbReference type="NCBI Taxonomy" id="429701"/>
    <lineage>
        <taxon>Eukaryota</taxon>
        <taxon>Viridiplantae</taxon>
        <taxon>Streptophyta</taxon>
        <taxon>Embryophyta</taxon>
        <taxon>Tracheophyta</taxon>
        <taxon>Spermatophyta</taxon>
        <taxon>Magnoliopsida</taxon>
        <taxon>eudicotyledons</taxon>
        <taxon>Gunneridae</taxon>
        <taxon>Pentapetalae</taxon>
        <taxon>asterids</taxon>
        <taxon>lamiids</taxon>
        <taxon>Lamiales</taxon>
        <taxon>Bignoniaceae</taxon>
        <taxon>Crescentiina</taxon>
        <taxon>Tabebuia alliance</taxon>
        <taxon>Handroanthus</taxon>
    </lineage>
</organism>
<dbReference type="PANTHER" id="PTHR32444:SF226">
    <property type="entry name" value="BULB-TYPE LECTIN DOMAIN-CONTAINING PROTEIN"/>
    <property type="match status" value="1"/>
</dbReference>
<feature type="signal peptide" evidence="4">
    <location>
        <begin position="1"/>
        <end position="26"/>
    </location>
</feature>
<dbReference type="SMART" id="SM00108">
    <property type="entry name" value="B_lectin"/>
    <property type="match status" value="1"/>
</dbReference>
<keyword evidence="8" id="KW-1185">Reference proteome</keyword>
<keyword evidence="7" id="KW-0808">Transferase</keyword>
<accession>A0A2G9GJQ2</accession>
<feature type="domain" description="Protein kinase" evidence="5">
    <location>
        <begin position="281"/>
        <end position="476"/>
    </location>
</feature>
<dbReference type="Gene3D" id="1.10.510.10">
    <property type="entry name" value="Transferase(Phosphotransferase) domain 1"/>
    <property type="match status" value="1"/>
</dbReference>
<evidence type="ECO:0000259" key="5">
    <source>
        <dbReference type="PROSITE" id="PS50011"/>
    </source>
</evidence>
<feature type="domain" description="Bulb-type lectin" evidence="6">
    <location>
        <begin position="27"/>
        <end position="152"/>
    </location>
</feature>
<reference evidence="8" key="1">
    <citation type="journal article" date="2018" name="Gigascience">
        <title>Genome assembly of the Pink Ipe (Handroanthus impetiginosus, Bignoniaceae), a highly valued, ecologically keystone Neotropical timber forest tree.</title>
        <authorList>
            <person name="Silva-Junior O.B."/>
            <person name="Grattapaglia D."/>
            <person name="Novaes E."/>
            <person name="Collevatti R.G."/>
        </authorList>
    </citation>
    <scope>NUCLEOTIDE SEQUENCE [LARGE SCALE GENOMIC DNA]</scope>
    <source>
        <strain evidence="8">cv. UFG-1</strain>
    </source>
</reference>
<dbReference type="SUPFAM" id="SSF56112">
    <property type="entry name" value="Protein kinase-like (PK-like)"/>
    <property type="match status" value="1"/>
</dbReference>
<dbReference type="InterPro" id="IPR011009">
    <property type="entry name" value="Kinase-like_dom_sf"/>
</dbReference>
<keyword evidence="1 4" id="KW-0732">Signal</keyword>
<dbReference type="Gene3D" id="2.90.10.10">
    <property type="entry name" value="Bulb-type lectin domain"/>
    <property type="match status" value="1"/>
</dbReference>
<dbReference type="InterPro" id="IPR008271">
    <property type="entry name" value="Ser/Thr_kinase_AS"/>
</dbReference>
<name>A0A2G9GJQ2_9LAMI</name>
<keyword evidence="7" id="KW-0723">Serine/threonine-protein kinase</keyword>